<dbReference type="GO" id="GO:0005634">
    <property type="term" value="C:nucleus"/>
    <property type="evidence" value="ECO:0007669"/>
    <property type="project" value="TreeGrafter"/>
</dbReference>
<accession>A0AAW0R545</accession>
<dbReference type="InterPro" id="IPR008030">
    <property type="entry name" value="NmrA-like"/>
</dbReference>
<comment type="caution">
    <text evidence="5">The sequence shown here is derived from an EMBL/GenBank/DDBJ whole genome shotgun (WGS) entry which is preliminary data.</text>
</comment>
<feature type="region of interest" description="Disordered" evidence="3">
    <location>
        <begin position="315"/>
        <end position="358"/>
    </location>
</feature>
<evidence type="ECO:0000256" key="2">
    <source>
        <dbReference type="ARBA" id="ARBA00022857"/>
    </source>
</evidence>
<protein>
    <submittedName>
        <fullName evidence="5">NmrA-like family protein-like protein</fullName>
    </submittedName>
</protein>
<dbReference type="Gene3D" id="3.90.25.10">
    <property type="entry name" value="UDP-galactose 4-epimerase, domain 1"/>
    <property type="match status" value="1"/>
</dbReference>
<reference evidence="5 6" key="1">
    <citation type="submission" date="2023-01" db="EMBL/GenBank/DDBJ databases">
        <title>Analysis of 21 Apiospora genomes using comparative genomics revels a genus with tremendous synthesis potential of carbohydrate active enzymes and secondary metabolites.</title>
        <authorList>
            <person name="Sorensen T."/>
        </authorList>
    </citation>
    <scope>NUCLEOTIDE SEQUENCE [LARGE SCALE GENOMIC DNA]</scope>
    <source>
        <strain evidence="5 6">CBS 117206</strain>
    </source>
</reference>
<dbReference type="Pfam" id="PF05368">
    <property type="entry name" value="NmrA"/>
    <property type="match status" value="1"/>
</dbReference>
<feature type="domain" description="NmrA-like" evidence="4">
    <location>
        <begin position="3"/>
        <end position="227"/>
    </location>
</feature>
<dbReference type="InterPro" id="IPR051164">
    <property type="entry name" value="NmrA-like_oxidored"/>
</dbReference>
<evidence type="ECO:0000313" key="5">
    <source>
        <dbReference type="EMBL" id="KAK8124113.1"/>
    </source>
</evidence>
<dbReference type="InterPro" id="IPR036291">
    <property type="entry name" value="NAD(P)-bd_dom_sf"/>
</dbReference>
<evidence type="ECO:0000256" key="3">
    <source>
        <dbReference type="SAM" id="MobiDB-lite"/>
    </source>
</evidence>
<proteinExistence type="inferred from homology"/>
<feature type="region of interest" description="Disordered" evidence="3">
    <location>
        <begin position="223"/>
        <end position="257"/>
    </location>
</feature>
<dbReference type="AlphaFoldDB" id="A0AAW0R545"/>
<keyword evidence="2" id="KW-0521">NADP</keyword>
<feature type="compositionally biased region" description="Basic residues" evidence="3">
    <location>
        <begin position="344"/>
        <end position="358"/>
    </location>
</feature>
<dbReference type="Gene3D" id="3.40.50.720">
    <property type="entry name" value="NAD(P)-binding Rossmann-like Domain"/>
    <property type="match status" value="1"/>
</dbReference>
<dbReference type="SUPFAM" id="SSF51735">
    <property type="entry name" value="NAD(P)-binding Rossmann-fold domains"/>
    <property type="match status" value="1"/>
</dbReference>
<keyword evidence="6" id="KW-1185">Reference proteome</keyword>
<comment type="similarity">
    <text evidence="1">Belongs to the NmrA-type oxidoreductase family.</text>
</comment>
<dbReference type="PANTHER" id="PTHR42748:SF28">
    <property type="entry name" value="NMRA-LIKE DOMAIN-CONTAINING PROTEIN"/>
    <property type="match status" value="1"/>
</dbReference>
<evidence type="ECO:0000259" key="4">
    <source>
        <dbReference type="Pfam" id="PF05368"/>
    </source>
</evidence>
<dbReference type="EMBL" id="JAQQWP010000003">
    <property type="protein sequence ID" value="KAK8124113.1"/>
    <property type="molecule type" value="Genomic_DNA"/>
</dbReference>
<evidence type="ECO:0000313" key="6">
    <source>
        <dbReference type="Proteomes" id="UP001392437"/>
    </source>
</evidence>
<name>A0AAW0R545_9PEZI</name>
<dbReference type="Proteomes" id="UP001392437">
    <property type="component" value="Unassembled WGS sequence"/>
</dbReference>
<feature type="compositionally biased region" description="Basic residues" evidence="3">
    <location>
        <begin position="243"/>
        <end position="257"/>
    </location>
</feature>
<dbReference type="PANTHER" id="PTHR42748">
    <property type="entry name" value="NITROGEN METABOLITE REPRESSION PROTEIN NMRA FAMILY MEMBER"/>
    <property type="match status" value="1"/>
</dbReference>
<organism evidence="5 6">
    <name type="scientific">Apiospora kogelbergensis</name>
    <dbReference type="NCBI Taxonomy" id="1337665"/>
    <lineage>
        <taxon>Eukaryota</taxon>
        <taxon>Fungi</taxon>
        <taxon>Dikarya</taxon>
        <taxon>Ascomycota</taxon>
        <taxon>Pezizomycotina</taxon>
        <taxon>Sordariomycetes</taxon>
        <taxon>Xylariomycetidae</taxon>
        <taxon>Amphisphaeriales</taxon>
        <taxon>Apiosporaceae</taxon>
        <taxon>Apiospora</taxon>
    </lineage>
</organism>
<gene>
    <name evidence="5" type="ORF">PG999_004031</name>
</gene>
<sequence length="358" mass="38382">MPLVAVLGATGTQGASVATRLLADPTTYQVRALTRRPESAAAQALAARGAQVVRADLNDAGTLGPALAGADALFVVTAYWPSLGPLGRDGAGEEELAQFRNVAIAAAGTPTIRHVVLSTLPGCAAMSGGKLPVPHCDYKQRAAAWIRDAHPGLWARSTQLWVGWYTSNLATVMRPVPVPVPGNDDTSKSYLLALPSRGDALLPMAGDVGRNVGTLVEAVLRTGPATTGGRPDRRLRHGDAARPRGRRRPHQNHGGRRRVAYAEVSDAHMARLHGDVGAELAAQFRWSEAYPDWHGFAPDRTLGLAELGLEEGGRRGRWWGSRRRSGRSRTKSSSKPILGSSPPSRRKGRTRRGREKRR</sequence>
<evidence type="ECO:0000256" key="1">
    <source>
        <dbReference type="ARBA" id="ARBA00006328"/>
    </source>
</evidence>
<feature type="compositionally biased region" description="Basic residues" evidence="3">
    <location>
        <begin position="315"/>
        <end position="332"/>
    </location>
</feature>